<feature type="transmembrane region" description="Helical" evidence="6">
    <location>
        <begin position="90"/>
        <end position="110"/>
    </location>
</feature>
<sequence>MGVLADAWTWLATGSHWSGESGVWNRLGEHVYVSGAALAVAAAIALPLAFWLGHIGRGGALAVNISNAGRAIPVFAVLALLMLTPLRSEGYLPTIIALVLFAVPPLLTNAHVGMREVDRSVVEAARGMGMSGWQVFRQVELPLAYPLLMTGIRSAAVQVVATATIASMVGQGGLGRIITAGFATYNTPQVVAGALLAALLALVVEAVLIVVDRLAGPGAARRRVRRGAARPAPSGAGA</sequence>
<dbReference type="GO" id="GO:0031460">
    <property type="term" value="P:glycine betaine transport"/>
    <property type="evidence" value="ECO:0007669"/>
    <property type="project" value="TreeGrafter"/>
</dbReference>
<dbReference type="RefSeq" id="WP_146481631.1">
    <property type="nucleotide sequence ID" value="NZ_CP042266.1"/>
</dbReference>
<protein>
    <submittedName>
        <fullName evidence="8">ABC transporter permease</fullName>
    </submittedName>
</protein>
<organism evidence="8 9">
    <name type="scientific">Streptomyces qinzhouensis</name>
    <dbReference type="NCBI Taxonomy" id="2599401"/>
    <lineage>
        <taxon>Bacteria</taxon>
        <taxon>Bacillati</taxon>
        <taxon>Actinomycetota</taxon>
        <taxon>Actinomycetes</taxon>
        <taxon>Kitasatosporales</taxon>
        <taxon>Streptomycetaceae</taxon>
        <taxon>Streptomyces</taxon>
    </lineage>
</organism>
<dbReference type="AlphaFoldDB" id="A0A5B8JLB3"/>
<evidence type="ECO:0000256" key="6">
    <source>
        <dbReference type="RuleBase" id="RU363032"/>
    </source>
</evidence>
<keyword evidence="4 6" id="KW-1133">Transmembrane helix</keyword>
<feature type="transmembrane region" description="Helical" evidence="6">
    <location>
        <begin position="65"/>
        <end position="84"/>
    </location>
</feature>
<dbReference type="Pfam" id="PF00528">
    <property type="entry name" value="BPD_transp_1"/>
    <property type="match status" value="1"/>
</dbReference>
<keyword evidence="5 6" id="KW-0472">Membrane</keyword>
<comment type="subcellular location">
    <subcellularLocation>
        <location evidence="6">Cell membrane</location>
        <topology evidence="6">Multi-pass membrane protein</topology>
    </subcellularLocation>
    <subcellularLocation>
        <location evidence="1">Membrane</location>
        <topology evidence="1">Multi-pass membrane protein</topology>
    </subcellularLocation>
</comment>
<evidence type="ECO:0000256" key="4">
    <source>
        <dbReference type="ARBA" id="ARBA00022989"/>
    </source>
</evidence>
<feature type="transmembrane region" description="Helical" evidence="6">
    <location>
        <begin position="31"/>
        <end position="53"/>
    </location>
</feature>
<dbReference type="GO" id="GO:0005886">
    <property type="term" value="C:plasma membrane"/>
    <property type="evidence" value="ECO:0007669"/>
    <property type="project" value="UniProtKB-SubCell"/>
</dbReference>
<keyword evidence="2 6" id="KW-0813">Transport</keyword>
<evidence type="ECO:0000256" key="5">
    <source>
        <dbReference type="ARBA" id="ARBA00023136"/>
    </source>
</evidence>
<proteinExistence type="inferred from homology"/>
<dbReference type="Proteomes" id="UP000320580">
    <property type="component" value="Chromosome"/>
</dbReference>
<evidence type="ECO:0000256" key="1">
    <source>
        <dbReference type="ARBA" id="ARBA00004141"/>
    </source>
</evidence>
<dbReference type="InterPro" id="IPR000515">
    <property type="entry name" value="MetI-like"/>
</dbReference>
<evidence type="ECO:0000256" key="2">
    <source>
        <dbReference type="ARBA" id="ARBA00022448"/>
    </source>
</evidence>
<dbReference type="PROSITE" id="PS50928">
    <property type="entry name" value="ABC_TM1"/>
    <property type="match status" value="1"/>
</dbReference>
<keyword evidence="3 6" id="KW-0812">Transmembrane</keyword>
<dbReference type="KEGG" id="sqz:FQU76_19470"/>
<feature type="transmembrane region" description="Helical" evidence="6">
    <location>
        <begin position="190"/>
        <end position="215"/>
    </location>
</feature>
<comment type="similarity">
    <text evidence="6">Belongs to the binding-protein-dependent transport system permease family.</text>
</comment>
<evidence type="ECO:0000256" key="3">
    <source>
        <dbReference type="ARBA" id="ARBA00022692"/>
    </source>
</evidence>
<dbReference type="InterPro" id="IPR035906">
    <property type="entry name" value="MetI-like_sf"/>
</dbReference>
<evidence type="ECO:0000259" key="7">
    <source>
        <dbReference type="PROSITE" id="PS50928"/>
    </source>
</evidence>
<accession>A0A5B8JLB3</accession>
<dbReference type="PANTHER" id="PTHR30177">
    <property type="entry name" value="GLYCINE BETAINE/L-PROLINE TRANSPORT SYSTEM PERMEASE PROTEIN PROW"/>
    <property type="match status" value="1"/>
</dbReference>
<reference evidence="8 9" key="1">
    <citation type="submission" date="2019-07" db="EMBL/GenBank/DDBJ databases">
        <authorList>
            <person name="Zhu P."/>
        </authorList>
    </citation>
    <scope>NUCLEOTIDE SEQUENCE [LARGE SCALE GENOMIC DNA]</scope>
    <source>
        <strain evidence="8 9">SSL-25</strain>
    </source>
</reference>
<dbReference type="OrthoDB" id="5244012at2"/>
<name>A0A5B8JLB3_9ACTN</name>
<dbReference type="SUPFAM" id="SSF161098">
    <property type="entry name" value="MetI-like"/>
    <property type="match status" value="1"/>
</dbReference>
<dbReference type="GO" id="GO:0055085">
    <property type="term" value="P:transmembrane transport"/>
    <property type="evidence" value="ECO:0007669"/>
    <property type="project" value="InterPro"/>
</dbReference>
<dbReference type="InterPro" id="IPR051204">
    <property type="entry name" value="ABC_transp_perm/SBD"/>
</dbReference>
<evidence type="ECO:0000313" key="9">
    <source>
        <dbReference type="Proteomes" id="UP000320580"/>
    </source>
</evidence>
<dbReference type="CDD" id="cd06261">
    <property type="entry name" value="TM_PBP2"/>
    <property type="match status" value="1"/>
</dbReference>
<feature type="domain" description="ABC transmembrane type-1" evidence="7">
    <location>
        <begin position="27"/>
        <end position="208"/>
    </location>
</feature>
<gene>
    <name evidence="8" type="ORF">FQU76_19470</name>
</gene>
<feature type="transmembrane region" description="Helical" evidence="6">
    <location>
        <begin position="155"/>
        <end position="178"/>
    </location>
</feature>
<dbReference type="Gene3D" id="1.10.3720.10">
    <property type="entry name" value="MetI-like"/>
    <property type="match status" value="1"/>
</dbReference>
<dbReference type="PANTHER" id="PTHR30177:SF33">
    <property type="entry name" value="POSSIBLE OSMOPROTECTANT (GLYCINE BETAINE_CARNITINE_CHOLINE_L-PROLINE) TRANSPORT INTEGRAL MEMBRANE PROTEIN ABC TRANSPORTER PROZ"/>
    <property type="match status" value="1"/>
</dbReference>
<evidence type="ECO:0000313" key="8">
    <source>
        <dbReference type="EMBL" id="QDY78313.1"/>
    </source>
</evidence>
<dbReference type="EMBL" id="CP042266">
    <property type="protein sequence ID" value="QDY78313.1"/>
    <property type="molecule type" value="Genomic_DNA"/>
</dbReference>
<keyword evidence="9" id="KW-1185">Reference proteome</keyword>